<accession>A0ABQ7HZ79</accession>
<feature type="transmembrane region" description="Helical" evidence="6">
    <location>
        <begin position="174"/>
        <end position="195"/>
    </location>
</feature>
<dbReference type="Pfam" id="PF00854">
    <property type="entry name" value="PTR2"/>
    <property type="match status" value="1"/>
</dbReference>
<keyword evidence="8" id="KW-1185">Reference proteome</keyword>
<evidence type="ECO:0000313" key="8">
    <source>
        <dbReference type="Proteomes" id="UP001516464"/>
    </source>
</evidence>
<dbReference type="Proteomes" id="UP001516464">
    <property type="component" value="Unassembled WGS sequence"/>
</dbReference>
<reference evidence="7 8" key="1">
    <citation type="submission" date="2019-01" db="EMBL/GenBank/DDBJ databases">
        <title>Genomes sequencing and comparative genomics of infectious freshwater microsporidia, Cucumispora dikerogammari and Thelohania contejeani.</title>
        <authorList>
            <person name="Cormier A."/>
            <person name="Giraud I."/>
            <person name="Wattier R."/>
            <person name="Teixeira M."/>
            <person name="Grandjean F."/>
            <person name="Rigaud T."/>
            <person name="Cordaux R."/>
        </authorList>
    </citation>
    <scope>NUCLEOTIDE SEQUENCE [LARGE SCALE GENOMIC DNA]</scope>
    <source>
        <strain evidence="7">T1</strain>
        <tissue evidence="7">Spores</tissue>
    </source>
</reference>
<evidence type="ECO:0000256" key="1">
    <source>
        <dbReference type="ARBA" id="ARBA00004141"/>
    </source>
</evidence>
<dbReference type="Gene3D" id="1.20.1250.20">
    <property type="entry name" value="MFS general substrate transporter like domains"/>
    <property type="match status" value="1"/>
</dbReference>
<feature type="transmembrane region" description="Helical" evidence="6">
    <location>
        <begin position="102"/>
        <end position="121"/>
    </location>
</feature>
<dbReference type="InterPro" id="IPR000109">
    <property type="entry name" value="POT_fam"/>
</dbReference>
<evidence type="ECO:0000256" key="3">
    <source>
        <dbReference type="ARBA" id="ARBA00022692"/>
    </source>
</evidence>
<dbReference type="EMBL" id="SBIQ01000088">
    <property type="protein sequence ID" value="KAF7683416.1"/>
    <property type="molecule type" value="Genomic_DNA"/>
</dbReference>
<comment type="subcellular location">
    <subcellularLocation>
        <location evidence="1">Membrane</location>
        <topology evidence="1">Multi-pass membrane protein</topology>
    </subcellularLocation>
</comment>
<protein>
    <submittedName>
        <fullName evidence="7">Peptide transporter family 1</fullName>
    </submittedName>
</protein>
<evidence type="ECO:0000256" key="4">
    <source>
        <dbReference type="ARBA" id="ARBA00022989"/>
    </source>
</evidence>
<name>A0ABQ7HZ79_9MICR</name>
<dbReference type="InterPro" id="IPR036259">
    <property type="entry name" value="MFS_trans_sf"/>
</dbReference>
<organism evidence="7 8">
    <name type="scientific">Astathelohania contejeani</name>
    <dbReference type="NCBI Taxonomy" id="164912"/>
    <lineage>
        <taxon>Eukaryota</taxon>
        <taxon>Fungi</taxon>
        <taxon>Fungi incertae sedis</taxon>
        <taxon>Microsporidia</taxon>
        <taxon>Astathelohaniidae</taxon>
        <taxon>Astathelohania</taxon>
    </lineage>
</organism>
<evidence type="ECO:0000256" key="2">
    <source>
        <dbReference type="ARBA" id="ARBA00005982"/>
    </source>
</evidence>
<comment type="caution">
    <text evidence="7">The sequence shown here is derived from an EMBL/GenBank/DDBJ whole genome shotgun (WGS) entry which is preliminary data.</text>
</comment>
<keyword evidence="5 6" id="KW-0472">Membrane</keyword>
<dbReference type="SUPFAM" id="SSF103473">
    <property type="entry name" value="MFS general substrate transporter"/>
    <property type="match status" value="1"/>
</dbReference>
<feature type="transmembrane region" description="Helical" evidence="6">
    <location>
        <begin position="78"/>
        <end position="96"/>
    </location>
</feature>
<evidence type="ECO:0000313" key="7">
    <source>
        <dbReference type="EMBL" id="KAF7683416.1"/>
    </source>
</evidence>
<keyword evidence="4 6" id="KW-1133">Transmembrane helix</keyword>
<sequence>MEIRRKYCIALILGNKFFERLCYNGIISILSDFLETVYNFKKEESKTLWHIFTCIGYSFPFIGALFSDTIWGRYKTITYFSIVYSIGLVGLVHFSYHVNIVLLYLSLFLIALGSSAIKPIVSIFGGDQFRPEETEELDKFFSIFYLSTDISTLIAQLLFPIIPKYQLLCKNNGYPSAFIIAAFCFILSLILFVSGSKIYVKLKSKKDFYYKL</sequence>
<proteinExistence type="inferred from homology"/>
<dbReference type="PANTHER" id="PTHR11654">
    <property type="entry name" value="OLIGOPEPTIDE TRANSPORTER-RELATED"/>
    <property type="match status" value="1"/>
</dbReference>
<evidence type="ECO:0000256" key="5">
    <source>
        <dbReference type="ARBA" id="ARBA00023136"/>
    </source>
</evidence>
<feature type="transmembrane region" description="Helical" evidence="6">
    <location>
        <begin position="142"/>
        <end position="162"/>
    </location>
</feature>
<comment type="similarity">
    <text evidence="2">Belongs to the major facilitator superfamily. Proton-dependent oligopeptide transporter (POT/PTR) (TC 2.A.17) family.</text>
</comment>
<keyword evidence="3 6" id="KW-0812">Transmembrane</keyword>
<evidence type="ECO:0000256" key="6">
    <source>
        <dbReference type="SAM" id="Phobius"/>
    </source>
</evidence>
<feature type="transmembrane region" description="Helical" evidence="6">
    <location>
        <begin position="47"/>
        <end position="66"/>
    </location>
</feature>
<gene>
    <name evidence="7" type="primary">yin_0</name>
    <name evidence="7" type="ORF">TCON_1368</name>
</gene>